<sequence>IELENKGSVARDHLALERTFLAWLRTSLAFASIGIAVTQLFRHEPLLVSDRKMIGADNTELTHMGKSLGATFVGISIIILALGAQRYYESQGWLLKGKFPASRGSIFATALIALLLIIASLIVVL</sequence>
<dbReference type="OrthoDB" id="199599at2759"/>
<dbReference type="Pfam" id="PF02656">
    <property type="entry name" value="DUF202"/>
    <property type="match status" value="1"/>
</dbReference>
<keyword evidence="2" id="KW-1003">Cell membrane</keyword>
<accession>A0A3N4LRV0</accession>
<keyword evidence="4 6" id="KW-1133">Transmembrane helix</keyword>
<evidence type="ECO:0000256" key="4">
    <source>
        <dbReference type="ARBA" id="ARBA00022989"/>
    </source>
</evidence>
<evidence type="ECO:0000256" key="3">
    <source>
        <dbReference type="ARBA" id="ARBA00022692"/>
    </source>
</evidence>
<evidence type="ECO:0000313" key="8">
    <source>
        <dbReference type="EMBL" id="RPB24279.1"/>
    </source>
</evidence>
<dbReference type="GO" id="GO:0005886">
    <property type="term" value="C:plasma membrane"/>
    <property type="evidence" value="ECO:0007669"/>
    <property type="project" value="UniProtKB-SubCell"/>
</dbReference>
<feature type="transmembrane region" description="Helical" evidence="6">
    <location>
        <begin position="105"/>
        <end position="124"/>
    </location>
</feature>
<feature type="domain" description="DUF202" evidence="7">
    <location>
        <begin position="11"/>
        <end position="90"/>
    </location>
</feature>
<keyword evidence="3 6" id="KW-0812">Transmembrane</keyword>
<dbReference type="Proteomes" id="UP000267821">
    <property type="component" value="Unassembled WGS sequence"/>
</dbReference>
<evidence type="ECO:0000256" key="5">
    <source>
        <dbReference type="ARBA" id="ARBA00023136"/>
    </source>
</evidence>
<evidence type="ECO:0000256" key="2">
    <source>
        <dbReference type="ARBA" id="ARBA00022475"/>
    </source>
</evidence>
<evidence type="ECO:0000256" key="6">
    <source>
        <dbReference type="SAM" id="Phobius"/>
    </source>
</evidence>
<dbReference type="PANTHER" id="PTHR34187:SF2">
    <property type="entry name" value="DUF202 DOMAIN-CONTAINING PROTEIN"/>
    <property type="match status" value="1"/>
</dbReference>
<reference evidence="8 9" key="1">
    <citation type="journal article" date="2018" name="Nat. Ecol. Evol.">
        <title>Pezizomycetes genomes reveal the molecular basis of ectomycorrhizal truffle lifestyle.</title>
        <authorList>
            <person name="Murat C."/>
            <person name="Payen T."/>
            <person name="Noel B."/>
            <person name="Kuo A."/>
            <person name="Morin E."/>
            <person name="Chen J."/>
            <person name="Kohler A."/>
            <person name="Krizsan K."/>
            <person name="Balestrini R."/>
            <person name="Da Silva C."/>
            <person name="Montanini B."/>
            <person name="Hainaut M."/>
            <person name="Levati E."/>
            <person name="Barry K.W."/>
            <person name="Belfiori B."/>
            <person name="Cichocki N."/>
            <person name="Clum A."/>
            <person name="Dockter R.B."/>
            <person name="Fauchery L."/>
            <person name="Guy J."/>
            <person name="Iotti M."/>
            <person name="Le Tacon F."/>
            <person name="Lindquist E.A."/>
            <person name="Lipzen A."/>
            <person name="Malagnac F."/>
            <person name="Mello A."/>
            <person name="Molinier V."/>
            <person name="Miyauchi S."/>
            <person name="Poulain J."/>
            <person name="Riccioni C."/>
            <person name="Rubini A."/>
            <person name="Sitrit Y."/>
            <person name="Splivallo R."/>
            <person name="Traeger S."/>
            <person name="Wang M."/>
            <person name="Zifcakova L."/>
            <person name="Wipf D."/>
            <person name="Zambonelli A."/>
            <person name="Paolocci F."/>
            <person name="Nowrousian M."/>
            <person name="Ottonello S."/>
            <person name="Baldrian P."/>
            <person name="Spatafora J.W."/>
            <person name="Henrissat B."/>
            <person name="Nagy L.G."/>
            <person name="Aury J.M."/>
            <person name="Wincker P."/>
            <person name="Grigoriev I.V."/>
            <person name="Bonfante P."/>
            <person name="Martin F.M."/>
        </authorList>
    </citation>
    <scope>NUCLEOTIDE SEQUENCE [LARGE SCALE GENOMIC DNA]</scope>
    <source>
        <strain evidence="8 9">ATCC MYA-4762</strain>
    </source>
</reference>
<dbReference type="InParanoid" id="A0A3N4LRV0"/>
<gene>
    <name evidence="8" type="ORF">L211DRAFT_771916</name>
</gene>
<dbReference type="InterPro" id="IPR052053">
    <property type="entry name" value="IM_YidH-like"/>
</dbReference>
<dbReference type="PANTHER" id="PTHR34187">
    <property type="entry name" value="FGR18P"/>
    <property type="match status" value="1"/>
</dbReference>
<comment type="subcellular location">
    <subcellularLocation>
        <location evidence="1">Cell membrane</location>
        <topology evidence="1">Multi-pass membrane protein</topology>
    </subcellularLocation>
</comment>
<name>A0A3N4LRV0_9PEZI</name>
<feature type="non-terminal residue" evidence="8">
    <location>
        <position position="125"/>
    </location>
</feature>
<feature type="transmembrane region" description="Helical" evidence="6">
    <location>
        <begin position="61"/>
        <end position="84"/>
    </location>
</feature>
<dbReference type="AlphaFoldDB" id="A0A3N4LRV0"/>
<feature type="non-terminal residue" evidence="8">
    <location>
        <position position="1"/>
    </location>
</feature>
<evidence type="ECO:0000259" key="7">
    <source>
        <dbReference type="Pfam" id="PF02656"/>
    </source>
</evidence>
<protein>
    <recommendedName>
        <fullName evidence="7">DUF202 domain-containing protein</fullName>
    </recommendedName>
</protein>
<evidence type="ECO:0000313" key="9">
    <source>
        <dbReference type="Proteomes" id="UP000267821"/>
    </source>
</evidence>
<dbReference type="EMBL" id="ML121542">
    <property type="protein sequence ID" value="RPB24279.1"/>
    <property type="molecule type" value="Genomic_DNA"/>
</dbReference>
<keyword evidence="9" id="KW-1185">Reference proteome</keyword>
<dbReference type="InterPro" id="IPR003807">
    <property type="entry name" value="DUF202"/>
</dbReference>
<keyword evidence="5 6" id="KW-0472">Membrane</keyword>
<organism evidence="8 9">
    <name type="scientific">Terfezia boudieri ATCC MYA-4762</name>
    <dbReference type="NCBI Taxonomy" id="1051890"/>
    <lineage>
        <taxon>Eukaryota</taxon>
        <taxon>Fungi</taxon>
        <taxon>Dikarya</taxon>
        <taxon>Ascomycota</taxon>
        <taxon>Pezizomycotina</taxon>
        <taxon>Pezizomycetes</taxon>
        <taxon>Pezizales</taxon>
        <taxon>Pezizaceae</taxon>
        <taxon>Terfezia</taxon>
    </lineage>
</organism>
<proteinExistence type="predicted"/>
<evidence type="ECO:0000256" key="1">
    <source>
        <dbReference type="ARBA" id="ARBA00004651"/>
    </source>
</evidence>
<feature type="transmembrane region" description="Helical" evidence="6">
    <location>
        <begin position="20"/>
        <end position="41"/>
    </location>
</feature>